<dbReference type="GO" id="GO:0004081">
    <property type="term" value="F:bis(5'-nucleosyl)-tetraphosphatase (asymmetrical) activity"/>
    <property type="evidence" value="ECO:0007669"/>
    <property type="project" value="UniProtKB-ARBA"/>
</dbReference>
<dbReference type="CDD" id="cd00858">
    <property type="entry name" value="GlyRS_anticodon"/>
    <property type="match status" value="1"/>
</dbReference>
<reference evidence="10 11" key="1">
    <citation type="journal article" date="2016" name="Nat. Commun.">
        <title>Thousands of microbial genomes shed light on interconnected biogeochemical processes in an aquifer system.</title>
        <authorList>
            <person name="Anantharaman K."/>
            <person name="Brown C.T."/>
            <person name="Hug L.A."/>
            <person name="Sharon I."/>
            <person name="Castelle C.J."/>
            <person name="Probst A.J."/>
            <person name="Thomas B.C."/>
            <person name="Singh A."/>
            <person name="Wilkins M.J."/>
            <person name="Karaoz U."/>
            <person name="Brodie E.L."/>
            <person name="Williams K.H."/>
            <person name="Hubbard S.S."/>
            <person name="Banfield J.F."/>
        </authorList>
    </citation>
    <scope>NUCLEOTIDE SEQUENCE [LARGE SCALE GENOMIC DNA]</scope>
</reference>
<dbReference type="Pfam" id="PF00587">
    <property type="entry name" value="tRNA-synt_2b"/>
    <property type="match status" value="1"/>
</dbReference>
<dbReference type="PANTHER" id="PTHR10745">
    <property type="entry name" value="GLYCYL-TRNA SYNTHETASE/DNA POLYMERASE SUBUNIT GAMMA-2"/>
    <property type="match status" value="1"/>
</dbReference>
<dbReference type="InterPro" id="IPR002314">
    <property type="entry name" value="aa-tRNA-synt_IIb"/>
</dbReference>
<evidence type="ECO:0000256" key="7">
    <source>
        <dbReference type="ARBA" id="ARBA00023146"/>
    </source>
</evidence>
<feature type="binding site" evidence="8">
    <location>
        <begin position="194"/>
        <end position="198"/>
    </location>
    <ligand>
        <name>substrate</name>
    </ligand>
</feature>
<dbReference type="GO" id="GO:0004820">
    <property type="term" value="F:glycine-tRNA ligase activity"/>
    <property type="evidence" value="ECO:0007669"/>
    <property type="project" value="UniProtKB-UniRule"/>
</dbReference>
<dbReference type="CDD" id="cd00774">
    <property type="entry name" value="GlyRS-like_core"/>
    <property type="match status" value="1"/>
</dbReference>
<keyword evidence="6 8" id="KW-0648">Protein biosynthesis</keyword>
<dbReference type="InterPro" id="IPR006195">
    <property type="entry name" value="aa-tRNA-synth_II"/>
</dbReference>
<comment type="subcellular location">
    <subcellularLocation>
        <location evidence="8">Cytoplasm</location>
    </subcellularLocation>
</comment>
<gene>
    <name evidence="8" type="primary">glyQS</name>
    <name evidence="10" type="ORF">A2898_05160</name>
</gene>
<feature type="binding site" evidence="8">
    <location>
        <begin position="189"/>
        <end position="194"/>
    </location>
    <ligand>
        <name>ATP</name>
        <dbReference type="ChEBI" id="CHEBI:30616"/>
    </ligand>
</feature>
<protein>
    <recommendedName>
        <fullName evidence="8">Glycine--tRNA ligase</fullName>
        <ecNumber evidence="8">6.1.1.14</ecNumber>
    </recommendedName>
    <alternativeName>
        <fullName evidence="8">Glycyl-tRNA synthetase</fullName>
        <shortName evidence="8">GlyRS</shortName>
    </alternativeName>
</protein>
<keyword evidence="3 8" id="KW-0436">Ligase</keyword>
<feature type="domain" description="Aminoacyl-transfer RNA synthetases class-II family profile" evidence="9">
    <location>
        <begin position="2"/>
        <end position="352"/>
    </location>
</feature>
<dbReference type="PANTHER" id="PTHR10745:SF8">
    <property type="entry name" value="DNA POLYMERASE SUBUNIT GAMMA-2, MITOCHONDRIAL"/>
    <property type="match status" value="1"/>
</dbReference>
<dbReference type="PRINTS" id="PR01043">
    <property type="entry name" value="TRNASYNTHGLY"/>
</dbReference>
<feature type="binding site" evidence="8">
    <location>
        <begin position="265"/>
        <end position="266"/>
    </location>
    <ligand>
        <name>ATP</name>
        <dbReference type="ChEBI" id="CHEBI:30616"/>
    </ligand>
</feature>
<dbReference type="InterPro" id="IPR045864">
    <property type="entry name" value="aa-tRNA-synth_II/BPL/LPL"/>
</dbReference>
<evidence type="ECO:0000256" key="3">
    <source>
        <dbReference type="ARBA" id="ARBA00022598"/>
    </source>
</evidence>
<evidence type="ECO:0000256" key="4">
    <source>
        <dbReference type="ARBA" id="ARBA00022741"/>
    </source>
</evidence>
<dbReference type="Proteomes" id="UP000179164">
    <property type="component" value="Unassembled WGS sequence"/>
</dbReference>
<dbReference type="GO" id="GO:0070062">
    <property type="term" value="C:extracellular exosome"/>
    <property type="evidence" value="ECO:0007669"/>
    <property type="project" value="UniProtKB-ARBA"/>
</dbReference>
<evidence type="ECO:0000256" key="5">
    <source>
        <dbReference type="ARBA" id="ARBA00022840"/>
    </source>
</evidence>
<dbReference type="SUPFAM" id="SSF55681">
    <property type="entry name" value="Class II aaRS and biotin synthetases"/>
    <property type="match status" value="1"/>
</dbReference>
<keyword evidence="4 8" id="KW-0547">Nucleotide-binding</keyword>
<dbReference type="Gene3D" id="3.40.50.800">
    <property type="entry name" value="Anticodon-binding domain"/>
    <property type="match status" value="1"/>
</dbReference>
<dbReference type="STRING" id="1798543.A2898_05160"/>
<evidence type="ECO:0000313" key="11">
    <source>
        <dbReference type="Proteomes" id="UP000179164"/>
    </source>
</evidence>
<feature type="binding site" evidence="8">
    <location>
        <begin position="179"/>
        <end position="181"/>
    </location>
    <ligand>
        <name>ATP</name>
        <dbReference type="ChEBI" id="CHEBI:30616"/>
    </ligand>
</feature>
<dbReference type="AlphaFoldDB" id="A0A1G2B406"/>
<evidence type="ECO:0000256" key="2">
    <source>
        <dbReference type="ARBA" id="ARBA00022490"/>
    </source>
</evidence>
<evidence type="ECO:0000256" key="8">
    <source>
        <dbReference type="HAMAP-Rule" id="MF_00253"/>
    </source>
</evidence>
<dbReference type="InterPro" id="IPR033731">
    <property type="entry name" value="GlyRS-like_core"/>
</dbReference>
<dbReference type="EC" id="6.1.1.14" evidence="8"/>
<dbReference type="PROSITE" id="PS50862">
    <property type="entry name" value="AA_TRNA_LIGASE_II"/>
    <property type="match status" value="1"/>
</dbReference>
<dbReference type="FunFam" id="3.40.50.800:FF:000002">
    <property type="entry name" value="Glycine--tRNA ligase"/>
    <property type="match status" value="1"/>
</dbReference>
<dbReference type="InterPro" id="IPR022961">
    <property type="entry name" value="Gly_tRNA_ligase_bac"/>
</dbReference>
<dbReference type="InterPro" id="IPR027031">
    <property type="entry name" value="Gly-tRNA_synthase/POLG2"/>
</dbReference>
<keyword evidence="2 8" id="KW-0963">Cytoplasm</keyword>
<dbReference type="NCBIfam" id="TIGR00389">
    <property type="entry name" value="glyS_dimeric"/>
    <property type="match status" value="1"/>
</dbReference>
<dbReference type="InterPro" id="IPR004154">
    <property type="entry name" value="Anticodon-bd"/>
</dbReference>
<dbReference type="EMBL" id="MHKE01000017">
    <property type="protein sequence ID" value="OGY82950.1"/>
    <property type="molecule type" value="Genomic_DNA"/>
</dbReference>
<dbReference type="HAMAP" id="MF_00253_B">
    <property type="entry name" value="Gly_tRNA_synth_B"/>
    <property type="match status" value="1"/>
</dbReference>
<dbReference type="GO" id="GO:0015966">
    <property type="term" value="P:diadenosine tetraphosphate biosynthetic process"/>
    <property type="evidence" value="ECO:0007669"/>
    <property type="project" value="UniProtKB-ARBA"/>
</dbReference>
<dbReference type="SUPFAM" id="SSF52954">
    <property type="entry name" value="Class II aaRS ABD-related"/>
    <property type="match status" value="1"/>
</dbReference>
<evidence type="ECO:0000256" key="6">
    <source>
        <dbReference type="ARBA" id="ARBA00022917"/>
    </source>
</evidence>
<keyword evidence="5 8" id="KW-0067">ATP-binding</keyword>
<dbReference type="Gene3D" id="3.30.930.10">
    <property type="entry name" value="Bira Bifunctional Protein, Domain 2"/>
    <property type="match status" value="1"/>
</dbReference>
<comment type="catalytic activity">
    <reaction evidence="8">
        <text>tRNA(Gly) + glycine + ATP = glycyl-tRNA(Gly) + AMP + diphosphate</text>
        <dbReference type="Rhea" id="RHEA:16013"/>
        <dbReference type="Rhea" id="RHEA-COMP:9664"/>
        <dbReference type="Rhea" id="RHEA-COMP:9683"/>
        <dbReference type="ChEBI" id="CHEBI:30616"/>
        <dbReference type="ChEBI" id="CHEBI:33019"/>
        <dbReference type="ChEBI" id="CHEBI:57305"/>
        <dbReference type="ChEBI" id="CHEBI:78442"/>
        <dbReference type="ChEBI" id="CHEBI:78522"/>
        <dbReference type="ChEBI" id="CHEBI:456215"/>
        <dbReference type="EC" id="6.1.1.14"/>
    </reaction>
</comment>
<feature type="binding site" evidence="8">
    <location>
        <begin position="303"/>
        <end position="306"/>
    </location>
    <ligand>
        <name>ATP</name>
        <dbReference type="ChEBI" id="CHEBI:30616"/>
    </ligand>
</feature>
<name>A0A1G2B406_9BACT</name>
<evidence type="ECO:0000259" key="9">
    <source>
        <dbReference type="PROSITE" id="PS50862"/>
    </source>
</evidence>
<dbReference type="GO" id="GO:0005737">
    <property type="term" value="C:cytoplasm"/>
    <property type="evidence" value="ECO:0007669"/>
    <property type="project" value="UniProtKB-SubCell"/>
</dbReference>
<dbReference type="Pfam" id="PF03129">
    <property type="entry name" value="HGTP_anticodon"/>
    <property type="match status" value="1"/>
</dbReference>
<proteinExistence type="inferred from homology"/>
<organism evidence="10 11">
    <name type="scientific">Candidatus Kerfeldbacteria bacterium RIFCSPLOWO2_01_FULL_48_11</name>
    <dbReference type="NCBI Taxonomy" id="1798543"/>
    <lineage>
        <taxon>Bacteria</taxon>
        <taxon>Candidatus Kerfeldiibacteriota</taxon>
    </lineage>
</organism>
<evidence type="ECO:0000313" key="10">
    <source>
        <dbReference type="EMBL" id="OGY82950.1"/>
    </source>
</evidence>
<comment type="function">
    <text evidence="8">Catalyzes the attachment of glycine to tRNA(Gly).</text>
</comment>
<feature type="binding site" evidence="8">
    <location>
        <begin position="299"/>
        <end position="303"/>
    </location>
    <ligand>
        <name>substrate</name>
    </ligand>
</feature>
<sequence length="440" mass="50728">MDKLISLAKRRGFIFPSGELYGGLQGFWDFGPLGVELKNNIKRSWWKRFVQERGDVVGLDAAIVTNPKVWEKSGHVEGFADELVECKKCHHRFKADDIANSESHMANGRKCPDCGGELTQSRKFNTMFKTFVGPVEDSSSVAYMRPETAQNIFVNFDTIRQSMRLKIPFGIAQIGKAFRNEITPGNFIFRSREFEQMEIEYFVHPKDDEKWFEAWVAASHTWFTDMGLKADNLRKYEQKKEELAHYAKRTIDIEYKFPFEKGWAELMGIANRTDYDLKAHGLKYRDEVSTEEFIPYVIEPSAGVDRAALAFLLDAYQEVEGGRTTTTESNKEKEIVLRLHKELAPVKVAVLPLSKKEQLSSVAKDIASSLRNKFVTMYDEIASIGRRYRRQDEIGTPFCVTVDFDSLEDKKVTVRDRDTMKQDRIPIAELEDYLTEQLRT</sequence>
<keyword evidence="7 8" id="KW-0030">Aminoacyl-tRNA synthetase</keyword>
<feature type="binding site" evidence="8">
    <location>
        <position position="94"/>
    </location>
    <ligand>
        <name>substrate</name>
    </ligand>
</feature>
<dbReference type="GO" id="GO:0006426">
    <property type="term" value="P:glycyl-tRNA aminoacylation"/>
    <property type="evidence" value="ECO:0007669"/>
    <property type="project" value="UniProtKB-UniRule"/>
</dbReference>
<comment type="caution">
    <text evidence="10">The sequence shown here is derived from an EMBL/GenBank/DDBJ whole genome shotgun (WGS) entry which is preliminary data.</text>
</comment>
<dbReference type="InterPro" id="IPR036621">
    <property type="entry name" value="Anticodon-bd_dom_sf"/>
</dbReference>
<evidence type="ECO:0000256" key="1">
    <source>
        <dbReference type="ARBA" id="ARBA00008226"/>
    </source>
</evidence>
<dbReference type="InterPro" id="IPR002315">
    <property type="entry name" value="tRNA-synt_gly"/>
</dbReference>
<dbReference type="NCBIfam" id="NF003211">
    <property type="entry name" value="PRK04173.1"/>
    <property type="match status" value="1"/>
</dbReference>
<dbReference type="GO" id="GO:1990742">
    <property type="term" value="C:microvesicle"/>
    <property type="evidence" value="ECO:0007669"/>
    <property type="project" value="UniProtKB-ARBA"/>
</dbReference>
<comment type="subunit">
    <text evidence="8">Homodimer.</text>
</comment>
<accession>A0A1G2B406</accession>
<comment type="similarity">
    <text evidence="1 8">Belongs to the class-II aminoacyl-tRNA synthetase family.</text>
</comment>
<feature type="binding site" evidence="8">
    <location>
        <position position="147"/>
    </location>
    <ligand>
        <name>substrate</name>
    </ligand>
</feature>
<dbReference type="GO" id="GO:0005524">
    <property type="term" value="F:ATP binding"/>
    <property type="evidence" value="ECO:0007669"/>
    <property type="project" value="UniProtKB-UniRule"/>
</dbReference>